<protein>
    <submittedName>
        <fullName evidence="1">(thale cress) hypothetical protein</fullName>
    </submittedName>
</protein>
<gene>
    <name evidence="1" type="ORF">AT9943_LOCUS20442</name>
</gene>
<evidence type="ECO:0000313" key="1">
    <source>
        <dbReference type="EMBL" id="CAD5333066.1"/>
    </source>
</evidence>
<dbReference type="EMBL" id="LR881470">
    <property type="protein sequence ID" value="CAD5333066.1"/>
    <property type="molecule type" value="Genomic_DNA"/>
</dbReference>
<accession>A0A7G2FI71</accession>
<proteinExistence type="predicted"/>
<sequence length="176" mass="19552">MVICGEWFCSSNGEWKLEICNQLFARIVPIHEGITLVALNEAILQEFGVKGVDPLLSYSVPNKNMFATKDKTPLVLVTSEVGLQYYLKTLRENMGLNLFVTFEEKVDTPNLSCETPGGSAKRKIESLYDTASGSRNADTEETEDGIDISVDTMPCGRYDKEFWGNFLLDDYGGSNA</sequence>
<evidence type="ECO:0000313" key="2">
    <source>
        <dbReference type="Proteomes" id="UP000516314"/>
    </source>
</evidence>
<organism evidence="1 2">
    <name type="scientific">Arabidopsis thaliana</name>
    <name type="common">Mouse-ear cress</name>
    <dbReference type="NCBI Taxonomy" id="3702"/>
    <lineage>
        <taxon>Eukaryota</taxon>
        <taxon>Viridiplantae</taxon>
        <taxon>Streptophyta</taxon>
        <taxon>Embryophyta</taxon>
        <taxon>Tracheophyta</taxon>
        <taxon>Spermatophyta</taxon>
        <taxon>Magnoliopsida</taxon>
        <taxon>eudicotyledons</taxon>
        <taxon>Gunneridae</taxon>
        <taxon>Pentapetalae</taxon>
        <taxon>rosids</taxon>
        <taxon>malvids</taxon>
        <taxon>Brassicales</taxon>
        <taxon>Brassicaceae</taxon>
        <taxon>Camelineae</taxon>
        <taxon>Arabidopsis</taxon>
    </lineage>
</organism>
<name>A0A7G2FI71_ARATH</name>
<dbReference type="AlphaFoldDB" id="A0A7G2FI71"/>
<reference evidence="1 2" key="1">
    <citation type="submission" date="2020-09" db="EMBL/GenBank/DDBJ databases">
        <authorList>
            <person name="Ashkenazy H."/>
        </authorList>
    </citation>
    <scope>NUCLEOTIDE SEQUENCE [LARGE SCALE GENOMIC DNA]</scope>
    <source>
        <strain evidence="2">cv. Cdm-0</strain>
    </source>
</reference>
<dbReference type="Proteomes" id="UP000516314">
    <property type="component" value="Chromosome 5"/>
</dbReference>